<dbReference type="EMBL" id="CP030850">
    <property type="protein sequence ID" value="AXE18235.1"/>
    <property type="molecule type" value="Genomic_DNA"/>
</dbReference>
<dbReference type="InterPro" id="IPR009056">
    <property type="entry name" value="Cyt_c-like_dom"/>
</dbReference>
<evidence type="ECO:0000313" key="7">
    <source>
        <dbReference type="Proteomes" id="UP000251993"/>
    </source>
</evidence>
<accession>A0A344THW4</accession>
<dbReference type="PROSITE" id="PS51257">
    <property type="entry name" value="PROKAR_LIPOPROTEIN"/>
    <property type="match status" value="1"/>
</dbReference>
<dbReference type="Pfam" id="PF13442">
    <property type="entry name" value="Cytochrome_CBB3"/>
    <property type="match status" value="1"/>
</dbReference>
<feature type="chain" id="PRO_5017070815" evidence="4">
    <location>
        <begin position="19"/>
        <end position="117"/>
    </location>
</feature>
<dbReference type="OrthoDB" id="1524066at2"/>
<dbReference type="GO" id="GO:0046872">
    <property type="term" value="F:metal ion binding"/>
    <property type="evidence" value="ECO:0007669"/>
    <property type="project" value="UniProtKB-KW"/>
</dbReference>
<dbReference type="SUPFAM" id="SSF46626">
    <property type="entry name" value="Cytochrome c"/>
    <property type="match status" value="1"/>
</dbReference>
<keyword evidence="2" id="KW-0479">Metal-binding</keyword>
<feature type="domain" description="Cytochrome c" evidence="5">
    <location>
        <begin position="40"/>
        <end position="109"/>
    </location>
</feature>
<proteinExistence type="predicted"/>
<dbReference type="GO" id="GO:0009055">
    <property type="term" value="F:electron transfer activity"/>
    <property type="evidence" value="ECO:0007669"/>
    <property type="project" value="InterPro"/>
</dbReference>
<dbReference type="KEGG" id="run:DR864_11015"/>
<evidence type="ECO:0000313" key="6">
    <source>
        <dbReference type="EMBL" id="AXE18235.1"/>
    </source>
</evidence>
<feature type="signal peptide" evidence="4">
    <location>
        <begin position="1"/>
        <end position="18"/>
    </location>
</feature>
<keyword evidence="3" id="KW-0408">Iron</keyword>
<name>A0A344THW4_9BACT</name>
<evidence type="ECO:0000256" key="4">
    <source>
        <dbReference type="SAM" id="SignalP"/>
    </source>
</evidence>
<sequence length="117" mass="12767">MNVKRLLLQMGVASIAMSFLISCNKTDDTPEPVKVTYNKDIKAIFVANCTPCHLAGGANPNKWDDYATAKSKITNILDRTQRMPGTTGFMPRNGTAQLPAATIALLKQWQADGLLEN</sequence>
<keyword evidence="1" id="KW-0349">Heme</keyword>
<dbReference type="AlphaFoldDB" id="A0A344THW4"/>
<evidence type="ECO:0000259" key="5">
    <source>
        <dbReference type="Pfam" id="PF13442"/>
    </source>
</evidence>
<gene>
    <name evidence="6" type="ORF">DR864_11015</name>
</gene>
<keyword evidence="7" id="KW-1185">Reference proteome</keyword>
<keyword evidence="4" id="KW-0732">Signal</keyword>
<dbReference type="GO" id="GO:0020037">
    <property type="term" value="F:heme binding"/>
    <property type="evidence" value="ECO:0007669"/>
    <property type="project" value="InterPro"/>
</dbReference>
<protein>
    <submittedName>
        <fullName evidence="6">Cytochrome c</fullName>
    </submittedName>
</protein>
<reference evidence="6 7" key="1">
    <citation type="submission" date="2018-07" db="EMBL/GenBank/DDBJ databases">
        <title>Genome sequencing of Runella.</title>
        <authorList>
            <person name="Baek M.-G."/>
            <person name="Yi H."/>
        </authorList>
    </citation>
    <scope>NUCLEOTIDE SEQUENCE [LARGE SCALE GENOMIC DNA]</scope>
    <source>
        <strain evidence="6 7">HYN0085</strain>
    </source>
</reference>
<dbReference type="Proteomes" id="UP000251993">
    <property type="component" value="Chromosome"/>
</dbReference>
<dbReference type="InterPro" id="IPR036909">
    <property type="entry name" value="Cyt_c-like_dom_sf"/>
</dbReference>
<evidence type="ECO:0000256" key="2">
    <source>
        <dbReference type="ARBA" id="ARBA00022723"/>
    </source>
</evidence>
<evidence type="ECO:0000256" key="3">
    <source>
        <dbReference type="ARBA" id="ARBA00023004"/>
    </source>
</evidence>
<dbReference type="RefSeq" id="WP_114067019.1">
    <property type="nucleotide sequence ID" value="NZ_CP030850.1"/>
</dbReference>
<organism evidence="6 7">
    <name type="scientific">Runella rosea</name>
    <dbReference type="NCBI Taxonomy" id="2259595"/>
    <lineage>
        <taxon>Bacteria</taxon>
        <taxon>Pseudomonadati</taxon>
        <taxon>Bacteroidota</taxon>
        <taxon>Cytophagia</taxon>
        <taxon>Cytophagales</taxon>
        <taxon>Spirosomataceae</taxon>
        <taxon>Runella</taxon>
    </lineage>
</organism>
<evidence type="ECO:0000256" key="1">
    <source>
        <dbReference type="ARBA" id="ARBA00022617"/>
    </source>
</evidence>